<dbReference type="Pfam" id="PF08583">
    <property type="entry name" value="Cmc1"/>
    <property type="match status" value="1"/>
</dbReference>
<comment type="function">
    <text evidence="3">Required for mitochondrial cytochrome c oxidase (COX) assembly and respiration.</text>
</comment>
<dbReference type="AlphaFoldDB" id="A0A9P8I9K3"/>
<reference evidence="4" key="1">
    <citation type="submission" date="2021-07" db="EMBL/GenBank/DDBJ databases">
        <title>Draft genome of Mortierella alpina, strain LL118, isolated from an aspen leaf litter sample.</title>
        <authorList>
            <person name="Yang S."/>
            <person name="Vinatzer B.A."/>
        </authorList>
    </citation>
    <scope>NUCLEOTIDE SEQUENCE</scope>
    <source>
        <strain evidence="4">LL118</strain>
    </source>
</reference>
<keyword evidence="3" id="KW-0999">Mitochondrion inner membrane</keyword>
<evidence type="ECO:0000313" key="4">
    <source>
        <dbReference type="EMBL" id="KAG9327693.1"/>
    </source>
</evidence>
<keyword evidence="3" id="KW-0472">Membrane</keyword>
<sequence length="169" mass="19500">STRPINPAILSVQVQSHTRSSPAHSVWAARDSIPSLFQTLSTRSHTMHILTRAEEEYLFKTLKANALKECDPVVKEFVECTQGKLFSVLWGCRKQHKAMNQCLMALYVYRLELQIIFFWTTQSDMDKLKIQYLNDLAEGRVDHAKLQREQKLKEEELKKKSKSNGPGVH</sequence>
<dbReference type="GO" id="GO:0005743">
    <property type="term" value="C:mitochondrial inner membrane"/>
    <property type="evidence" value="ECO:0007669"/>
    <property type="project" value="UniProtKB-SubCell"/>
</dbReference>
<dbReference type="PANTHER" id="PTHR22977">
    <property type="entry name" value="COX ASSEMBLY MITOCHONDRIAL PROTEIN"/>
    <property type="match status" value="1"/>
</dbReference>
<evidence type="ECO:0000313" key="5">
    <source>
        <dbReference type="Proteomes" id="UP000717515"/>
    </source>
</evidence>
<dbReference type="Proteomes" id="UP000717515">
    <property type="component" value="Unassembled WGS sequence"/>
</dbReference>
<accession>A0A9P8I9K3</accession>
<dbReference type="InterPro" id="IPR013892">
    <property type="entry name" value="Cyt_c_biogenesis_Cmc1-like"/>
</dbReference>
<comment type="subcellular location">
    <subcellularLocation>
        <location evidence="3">Mitochondrion inner membrane</location>
    </subcellularLocation>
</comment>
<feature type="non-terminal residue" evidence="4">
    <location>
        <position position="1"/>
    </location>
</feature>
<keyword evidence="3" id="KW-0143">Chaperone</keyword>
<gene>
    <name evidence="4" type="ORF">KVV02_006397</name>
</gene>
<evidence type="ECO:0000256" key="1">
    <source>
        <dbReference type="ARBA" id="ARBA00007347"/>
    </source>
</evidence>
<evidence type="ECO:0000256" key="2">
    <source>
        <dbReference type="ARBA" id="ARBA00023157"/>
    </source>
</evidence>
<evidence type="ECO:0000256" key="3">
    <source>
        <dbReference type="RuleBase" id="RU364104"/>
    </source>
</evidence>
<dbReference type="PANTHER" id="PTHR22977:SF5">
    <property type="entry name" value="COX ASSEMBLY MITOCHONDRIAL PROTEIN HOMOLOG"/>
    <property type="match status" value="1"/>
</dbReference>
<proteinExistence type="inferred from homology"/>
<name>A0A9P8I9K3_MORAP</name>
<keyword evidence="2" id="KW-1015">Disulfide bond</keyword>
<organism evidence="4 5">
    <name type="scientific">Mortierella alpina</name>
    <name type="common">Oleaginous fungus</name>
    <name type="synonym">Mortierella renispora</name>
    <dbReference type="NCBI Taxonomy" id="64518"/>
    <lineage>
        <taxon>Eukaryota</taxon>
        <taxon>Fungi</taxon>
        <taxon>Fungi incertae sedis</taxon>
        <taxon>Mucoromycota</taxon>
        <taxon>Mortierellomycotina</taxon>
        <taxon>Mortierellomycetes</taxon>
        <taxon>Mortierellales</taxon>
        <taxon>Mortierellaceae</taxon>
        <taxon>Mortierella</taxon>
    </lineage>
</organism>
<dbReference type="EMBL" id="JAIFTL010000002">
    <property type="protein sequence ID" value="KAG9327693.1"/>
    <property type="molecule type" value="Genomic_DNA"/>
</dbReference>
<comment type="similarity">
    <text evidence="1 3">Belongs to the CMC family.</text>
</comment>
<comment type="caution">
    <text evidence="4">The sequence shown here is derived from an EMBL/GenBank/DDBJ whole genome shotgun (WGS) entry which is preliminary data.</text>
</comment>
<keyword evidence="3" id="KW-0496">Mitochondrion</keyword>
<protein>
    <recommendedName>
        <fullName evidence="3">COX assembly mitochondrial protein</fullName>
    </recommendedName>
</protein>